<evidence type="ECO:0000313" key="3">
    <source>
        <dbReference type="Proteomes" id="UP001055955"/>
    </source>
</evidence>
<dbReference type="EMBL" id="CP092900">
    <property type="protein sequence ID" value="UTC24912.1"/>
    <property type="molecule type" value="Genomic_DNA"/>
</dbReference>
<accession>A0ABY5DMR0</accession>
<dbReference type="Proteomes" id="UP001055955">
    <property type="component" value="Chromosome"/>
</dbReference>
<keyword evidence="1" id="KW-0812">Transmembrane</keyword>
<reference evidence="2 3" key="1">
    <citation type="journal article" date="2022" name="Nat. Microbiol.">
        <title>The microbiome of a bacterivorous marine choanoflagellate contains a resource-demanding obligate bacterial associate.</title>
        <authorList>
            <person name="Needham D.M."/>
            <person name="Poirier C."/>
            <person name="Bachy C."/>
            <person name="George E.E."/>
            <person name="Wilken S."/>
            <person name="Yung C.C.M."/>
            <person name="Limardo A.J."/>
            <person name="Morando M."/>
            <person name="Sudek L."/>
            <person name="Malmstrom R.R."/>
            <person name="Keeling P.J."/>
            <person name="Santoro A.E."/>
            <person name="Worden A.Z."/>
        </authorList>
    </citation>
    <scope>NUCLEOTIDE SEQUENCE [LARGE SCALE GENOMIC DNA]</scope>
    <source>
        <strain evidence="2 3">Comchoano-1</strain>
    </source>
</reference>
<organism evidence="2 3">
    <name type="scientific">Candidatus Comchoanobacter bicostacola</name>
    <dbReference type="NCBI Taxonomy" id="2919598"/>
    <lineage>
        <taxon>Bacteria</taxon>
        <taxon>Pseudomonadati</taxon>
        <taxon>Pseudomonadota</taxon>
        <taxon>Gammaproteobacteria</taxon>
        <taxon>Candidatus Comchoanobacterales</taxon>
        <taxon>Candidatus Comchoanobacteraceae</taxon>
        <taxon>Candidatus Comchoanobacter</taxon>
    </lineage>
</organism>
<keyword evidence="1" id="KW-0472">Membrane</keyword>
<gene>
    <name evidence="2" type="ORF">MMH89_01955</name>
</gene>
<evidence type="ECO:0000256" key="1">
    <source>
        <dbReference type="SAM" id="Phobius"/>
    </source>
</evidence>
<proteinExistence type="predicted"/>
<keyword evidence="3" id="KW-1185">Reference proteome</keyword>
<protein>
    <recommendedName>
        <fullName evidence="4">Cell division protein FtsB</fullName>
    </recommendedName>
</protein>
<feature type="transmembrane region" description="Helical" evidence="1">
    <location>
        <begin position="7"/>
        <end position="31"/>
    </location>
</feature>
<dbReference type="RefSeq" id="WP_258568701.1">
    <property type="nucleotide sequence ID" value="NZ_CP092900.1"/>
</dbReference>
<sequence length="91" mass="11193">MTRVIDLLMIIVFTWLCTGLLVQESGVWTYMRLHHSNRVEQTHIDQLKKELFYFNRLSEVLKQDDAYVMMLARQHWHYQGKQERKLYFEDE</sequence>
<evidence type="ECO:0008006" key="4">
    <source>
        <dbReference type="Google" id="ProtNLM"/>
    </source>
</evidence>
<name>A0ABY5DMR0_9GAMM</name>
<evidence type="ECO:0000313" key="2">
    <source>
        <dbReference type="EMBL" id="UTC24912.1"/>
    </source>
</evidence>
<keyword evidence="1" id="KW-1133">Transmembrane helix</keyword>